<dbReference type="InterPro" id="IPR008906">
    <property type="entry name" value="HATC_C_dom"/>
</dbReference>
<evidence type="ECO:0000313" key="3">
    <source>
        <dbReference type="Proteomes" id="UP000235145"/>
    </source>
</evidence>
<dbReference type="AlphaFoldDB" id="A0A9R1WF00"/>
<reference evidence="2 3" key="1">
    <citation type="journal article" date="2017" name="Nat. Commun.">
        <title>Genome assembly with in vitro proximity ligation data and whole-genome triplication in lettuce.</title>
        <authorList>
            <person name="Reyes-Chin-Wo S."/>
            <person name="Wang Z."/>
            <person name="Yang X."/>
            <person name="Kozik A."/>
            <person name="Arikit S."/>
            <person name="Song C."/>
            <person name="Xia L."/>
            <person name="Froenicke L."/>
            <person name="Lavelle D.O."/>
            <person name="Truco M.J."/>
            <person name="Xia R."/>
            <person name="Zhu S."/>
            <person name="Xu C."/>
            <person name="Xu H."/>
            <person name="Xu X."/>
            <person name="Cox K."/>
            <person name="Korf I."/>
            <person name="Meyers B.C."/>
            <person name="Michelmore R.W."/>
        </authorList>
    </citation>
    <scope>NUCLEOTIDE SEQUENCE [LARGE SCALE GENOMIC DNA]</scope>
    <source>
        <strain evidence="3">cv. Salinas</strain>
        <tissue evidence="2">Seedlings</tissue>
    </source>
</reference>
<keyword evidence="3" id="KW-1185">Reference proteome</keyword>
<evidence type="ECO:0000259" key="1">
    <source>
        <dbReference type="Pfam" id="PF05699"/>
    </source>
</evidence>
<dbReference type="Pfam" id="PF05699">
    <property type="entry name" value="Dimer_Tnp_hAT"/>
    <property type="match status" value="1"/>
</dbReference>
<proteinExistence type="predicted"/>
<evidence type="ECO:0000313" key="2">
    <source>
        <dbReference type="EMBL" id="KAJ0221306.1"/>
    </source>
</evidence>
<dbReference type="SUPFAM" id="SSF53098">
    <property type="entry name" value="Ribonuclease H-like"/>
    <property type="match status" value="1"/>
</dbReference>
<organism evidence="2 3">
    <name type="scientific">Lactuca sativa</name>
    <name type="common">Garden lettuce</name>
    <dbReference type="NCBI Taxonomy" id="4236"/>
    <lineage>
        <taxon>Eukaryota</taxon>
        <taxon>Viridiplantae</taxon>
        <taxon>Streptophyta</taxon>
        <taxon>Embryophyta</taxon>
        <taxon>Tracheophyta</taxon>
        <taxon>Spermatophyta</taxon>
        <taxon>Magnoliopsida</taxon>
        <taxon>eudicotyledons</taxon>
        <taxon>Gunneridae</taxon>
        <taxon>Pentapetalae</taxon>
        <taxon>asterids</taxon>
        <taxon>campanulids</taxon>
        <taxon>Asterales</taxon>
        <taxon>Asteraceae</taxon>
        <taxon>Cichorioideae</taxon>
        <taxon>Cichorieae</taxon>
        <taxon>Lactucinae</taxon>
        <taxon>Lactuca</taxon>
    </lineage>
</organism>
<sequence length="267" mass="31137">MFRWNHSIKGNADSAYEAITTFEFIFVLHIKKEIMEMIDLLCQALQRQSQDICNALRLVASTKLLLQKMKDERWDVLLSFVKSATLISLICLLHTLLEGLEHVTRINEIASLSTNLDPKSVNEPFQIGDIIKLVEKFYPEDFNEQDKLVLKIQLQHYEIDVVQHVDYKLLTSMSELCQWLIKTRRLANFHLIYRVANLILTLPVSTATMERSFSAMNLTKTRLQNKMEDEFLNDSLVFDFERELAEKISLETVVQDFKNGKDRHVTL</sequence>
<protein>
    <recommendedName>
        <fullName evidence="1">HAT C-terminal dimerisation domain-containing protein</fullName>
    </recommendedName>
</protein>
<dbReference type="GO" id="GO:0046983">
    <property type="term" value="F:protein dimerization activity"/>
    <property type="evidence" value="ECO:0007669"/>
    <property type="project" value="InterPro"/>
</dbReference>
<feature type="domain" description="HAT C-terminal dimerisation" evidence="1">
    <location>
        <begin position="172"/>
        <end position="235"/>
    </location>
</feature>
<accession>A0A9R1WF00</accession>
<name>A0A9R1WF00_LACSA</name>
<dbReference type="EMBL" id="NBSK02000002">
    <property type="protein sequence ID" value="KAJ0221306.1"/>
    <property type="molecule type" value="Genomic_DNA"/>
</dbReference>
<dbReference type="PANTHER" id="PTHR11697:SF231">
    <property type="entry name" value="TTF-TYPE DOMAIN-CONTAINING PROTEIN"/>
    <property type="match status" value="1"/>
</dbReference>
<comment type="caution">
    <text evidence="2">The sequence shown here is derived from an EMBL/GenBank/DDBJ whole genome shotgun (WGS) entry which is preliminary data.</text>
</comment>
<dbReference type="InterPro" id="IPR055298">
    <property type="entry name" value="AtLOH3-like"/>
</dbReference>
<dbReference type="Proteomes" id="UP000235145">
    <property type="component" value="Unassembled WGS sequence"/>
</dbReference>
<dbReference type="InterPro" id="IPR012337">
    <property type="entry name" value="RNaseH-like_sf"/>
</dbReference>
<dbReference type="PANTHER" id="PTHR11697">
    <property type="entry name" value="GENERAL TRANSCRIPTION FACTOR 2-RELATED ZINC FINGER PROTEIN"/>
    <property type="match status" value="1"/>
</dbReference>
<gene>
    <name evidence="2" type="ORF">LSAT_V11C200088480</name>
</gene>